<organism evidence="2 3">
    <name type="scientific">Daphnia magna</name>
    <dbReference type="NCBI Taxonomy" id="35525"/>
    <lineage>
        <taxon>Eukaryota</taxon>
        <taxon>Metazoa</taxon>
        <taxon>Ecdysozoa</taxon>
        <taxon>Arthropoda</taxon>
        <taxon>Crustacea</taxon>
        <taxon>Branchiopoda</taxon>
        <taxon>Diplostraca</taxon>
        <taxon>Cladocera</taxon>
        <taxon>Anomopoda</taxon>
        <taxon>Daphniidae</taxon>
        <taxon>Daphnia</taxon>
    </lineage>
</organism>
<evidence type="ECO:0000256" key="1">
    <source>
        <dbReference type="SAM" id="MobiDB-lite"/>
    </source>
</evidence>
<dbReference type="InterPro" id="IPR029138">
    <property type="entry name" value="SNAPC5"/>
</dbReference>
<accession>A0A164S068</accession>
<dbReference type="Pfam" id="PF15497">
    <property type="entry name" value="SNAPC5"/>
    <property type="match status" value="1"/>
</dbReference>
<dbReference type="GO" id="GO:0005634">
    <property type="term" value="C:nucleus"/>
    <property type="evidence" value="ECO:0007669"/>
    <property type="project" value="InterPro"/>
</dbReference>
<proteinExistence type="predicted"/>
<gene>
    <name evidence="2" type="ORF">APZ42_026869</name>
</gene>
<feature type="region of interest" description="Disordered" evidence="1">
    <location>
        <begin position="97"/>
        <end position="120"/>
    </location>
</feature>
<dbReference type="EMBL" id="LRGB01002121">
    <property type="protein sequence ID" value="KZS09112.1"/>
    <property type="molecule type" value="Genomic_DNA"/>
</dbReference>
<dbReference type="GO" id="GO:0006384">
    <property type="term" value="P:transcription initiation at RNA polymerase III promoter"/>
    <property type="evidence" value="ECO:0007669"/>
    <property type="project" value="InterPro"/>
</dbReference>
<protein>
    <submittedName>
        <fullName evidence="2">Uncharacterized protein</fullName>
    </submittedName>
</protein>
<evidence type="ECO:0000313" key="3">
    <source>
        <dbReference type="Proteomes" id="UP000076858"/>
    </source>
</evidence>
<evidence type="ECO:0000313" key="2">
    <source>
        <dbReference type="EMBL" id="KZS09112.1"/>
    </source>
</evidence>
<keyword evidence="3" id="KW-1185">Reference proteome</keyword>
<comment type="caution">
    <text evidence="2">The sequence shown here is derived from an EMBL/GenBank/DDBJ whole genome shotgun (WGS) entry which is preliminary data.</text>
</comment>
<reference evidence="2 3" key="1">
    <citation type="submission" date="2016-03" db="EMBL/GenBank/DDBJ databases">
        <title>EvidentialGene: Evidence-directed Construction of Genes on Genomes.</title>
        <authorList>
            <person name="Gilbert D.G."/>
            <person name="Choi J.-H."/>
            <person name="Mockaitis K."/>
            <person name="Colbourne J."/>
            <person name="Pfrender M."/>
        </authorList>
    </citation>
    <scope>NUCLEOTIDE SEQUENCE [LARGE SCALE GENOMIC DNA]</scope>
    <source>
        <strain evidence="2 3">Xinb3</strain>
        <tissue evidence="2">Complete organism</tissue>
    </source>
</reference>
<name>A0A164S068_9CRUS</name>
<dbReference type="GO" id="GO:0006366">
    <property type="term" value="P:transcription by RNA polymerase II"/>
    <property type="evidence" value="ECO:0007669"/>
    <property type="project" value="InterPro"/>
</dbReference>
<dbReference type="Proteomes" id="UP000076858">
    <property type="component" value="Unassembled WGS sequence"/>
</dbReference>
<dbReference type="OrthoDB" id="10414661at2759"/>
<sequence>MSTKDKQQLAAKEAALAAFKREALSIEKISRDVKDQLNRLKVEELDIMNRQREKEVKNALNSASVDLLTSHSAILTEHPSGIELQADQVNKTHLDLSMAPNSALMNNSNPGDSSDDDHLF</sequence>
<dbReference type="AlphaFoldDB" id="A0A164S068"/>